<keyword evidence="2" id="KW-1185">Reference proteome</keyword>
<protein>
    <submittedName>
        <fullName evidence="1">Uncharacterized protein</fullName>
    </submittedName>
</protein>
<dbReference type="GeneID" id="85492577"/>
<name>A0AA48I072_9TREE</name>
<dbReference type="AlphaFoldDB" id="A0AA48I072"/>
<sequence>MSAPSHPDVIILIASDGASHTFNARELRHWAPRLAGEHGYIRSLSDTTIEGTKTLEAFAALVSYGTLDSHHGTGLFALLAFLDKWAPLLVDVFSRLVLHAIWRRDHALQPQLAIALLATAGKTELVREVLFLASLELGIGEAGEALEVWESVPDKYRKAVEQASESVADLEGDARLEALPCAFDKFFKA</sequence>
<evidence type="ECO:0000313" key="1">
    <source>
        <dbReference type="EMBL" id="BEI88706.1"/>
    </source>
</evidence>
<gene>
    <name evidence="1" type="ORF">CcaverHIS019_0200680</name>
</gene>
<evidence type="ECO:0000313" key="2">
    <source>
        <dbReference type="Proteomes" id="UP001233271"/>
    </source>
</evidence>
<dbReference type="KEGG" id="ccac:CcaHIS019_0200680"/>
<accession>A0AA48I072</accession>
<reference evidence="1" key="1">
    <citation type="journal article" date="2023" name="BMC Genomics">
        <title>Chromosome-level genome assemblies of Cutaneotrichosporon spp. (Trichosporonales, Basidiomycota) reveal imbalanced evolution between nucleotide sequences and chromosome synteny.</title>
        <authorList>
            <person name="Kobayashi Y."/>
            <person name="Kayamori A."/>
            <person name="Aoki K."/>
            <person name="Shiwa Y."/>
            <person name="Matsutani M."/>
            <person name="Fujita N."/>
            <person name="Sugita T."/>
            <person name="Iwasaki W."/>
            <person name="Tanaka N."/>
            <person name="Takashima M."/>
        </authorList>
    </citation>
    <scope>NUCLEOTIDE SEQUENCE</scope>
    <source>
        <strain evidence="1">HIS019</strain>
    </source>
</reference>
<organism evidence="1 2">
    <name type="scientific">Cutaneotrichosporon cavernicola</name>
    <dbReference type="NCBI Taxonomy" id="279322"/>
    <lineage>
        <taxon>Eukaryota</taxon>
        <taxon>Fungi</taxon>
        <taxon>Dikarya</taxon>
        <taxon>Basidiomycota</taxon>
        <taxon>Agaricomycotina</taxon>
        <taxon>Tremellomycetes</taxon>
        <taxon>Trichosporonales</taxon>
        <taxon>Trichosporonaceae</taxon>
        <taxon>Cutaneotrichosporon</taxon>
    </lineage>
</organism>
<dbReference type="Proteomes" id="UP001233271">
    <property type="component" value="Chromosome 2"/>
</dbReference>
<proteinExistence type="predicted"/>
<dbReference type="RefSeq" id="XP_060453972.1">
    <property type="nucleotide sequence ID" value="XM_060597039.1"/>
</dbReference>
<dbReference type="EMBL" id="AP028213">
    <property type="protein sequence ID" value="BEI88706.1"/>
    <property type="molecule type" value="Genomic_DNA"/>
</dbReference>